<keyword evidence="15" id="KW-1185">Reference proteome</keyword>
<dbReference type="PROSITE" id="PS51450">
    <property type="entry name" value="LRR"/>
    <property type="match status" value="1"/>
</dbReference>
<dbReference type="Pfam" id="PF22602">
    <property type="entry name" value="NXF_NTF2"/>
    <property type="match status" value="1"/>
</dbReference>
<evidence type="ECO:0000256" key="4">
    <source>
        <dbReference type="ARBA" id="ARBA00022490"/>
    </source>
</evidence>
<dbReference type="Pfam" id="PF14580">
    <property type="entry name" value="LRR_9"/>
    <property type="match status" value="1"/>
</dbReference>
<protein>
    <recommendedName>
        <fullName evidence="10">mRNA export factor MEX67</fullName>
    </recommendedName>
</protein>
<evidence type="ECO:0000256" key="9">
    <source>
        <dbReference type="ARBA" id="ARBA00055253"/>
    </source>
</evidence>
<evidence type="ECO:0000259" key="13">
    <source>
        <dbReference type="PROSITE" id="PS51281"/>
    </source>
</evidence>
<dbReference type="Proteomes" id="UP001278766">
    <property type="component" value="Unassembled WGS sequence"/>
</dbReference>
<evidence type="ECO:0000256" key="5">
    <source>
        <dbReference type="ARBA" id="ARBA00022614"/>
    </source>
</evidence>
<organism evidence="14 15">
    <name type="scientific">Chaetomium fimeti</name>
    <dbReference type="NCBI Taxonomy" id="1854472"/>
    <lineage>
        <taxon>Eukaryota</taxon>
        <taxon>Fungi</taxon>
        <taxon>Dikarya</taxon>
        <taxon>Ascomycota</taxon>
        <taxon>Pezizomycotina</taxon>
        <taxon>Sordariomycetes</taxon>
        <taxon>Sordariomycetidae</taxon>
        <taxon>Sordariales</taxon>
        <taxon>Chaetomiaceae</taxon>
        <taxon>Chaetomium</taxon>
    </lineage>
</organism>
<dbReference type="PANTHER" id="PTHR10662">
    <property type="entry name" value="NUCLEAR RNA EXPORT FACTOR"/>
    <property type="match status" value="1"/>
</dbReference>
<dbReference type="InterPro" id="IPR001611">
    <property type="entry name" value="Leu-rich_rpt"/>
</dbReference>
<evidence type="ECO:0000313" key="15">
    <source>
        <dbReference type="Proteomes" id="UP001278766"/>
    </source>
</evidence>
<dbReference type="GO" id="GO:0003723">
    <property type="term" value="F:RNA binding"/>
    <property type="evidence" value="ECO:0007669"/>
    <property type="project" value="TreeGrafter"/>
</dbReference>
<feature type="domain" description="TAP-C" evidence="13">
    <location>
        <begin position="596"/>
        <end position="650"/>
    </location>
</feature>
<evidence type="ECO:0000256" key="8">
    <source>
        <dbReference type="ARBA" id="ARBA00023242"/>
    </source>
</evidence>
<keyword evidence="6" id="KW-0677">Repeat</keyword>
<dbReference type="InterPro" id="IPR032675">
    <property type="entry name" value="LRR_dom_sf"/>
</dbReference>
<proteinExistence type="inferred from homology"/>
<dbReference type="InterPro" id="IPR005637">
    <property type="entry name" value="TAP_C_dom"/>
</dbReference>
<dbReference type="CDD" id="cd14342">
    <property type="entry name" value="UBA_TAP-C"/>
    <property type="match status" value="1"/>
</dbReference>
<dbReference type="SMART" id="SM00804">
    <property type="entry name" value="TAP_C"/>
    <property type="match status" value="1"/>
</dbReference>
<dbReference type="RefSeq" id="XP_062664664.1">
    <property type="nucleotide sequence ID" value="XM_062800547.1"/>
</dbReference>
<accession>A0AAE0HR18</accession>
<evidence type="ECO:0000259" key="12">
    <source>
        <dbReference type="PROSITE" id="PS50177"/>
    </source>
</evidence>
<comment type="subcellular location">
    <subcellularLocation>
        <location evidence="1">Nucleus</location>
    </subcellularLocation>
</comment>
<comment type="function">
    <text evidence="9">Involved in the export of mRNA from the nucleus to the cytoplasm.</text>
</comment>
<name>A0AAE0HR18_9PEZI</name>
<dbReference type="Pfam" id="PF03943">
    <property type="entry name" value="TAP_C"/>
    <property type="match status" value="1"/>
</dbReference>
<dbReference type="Gene3D" id="3.80.10.10">
    <property type="entry name" value="Ribonuclease Inhibitor"/>
    <property type="match status" value="1"/>
</dbReference>
<evidence type="ECO:0000256" key="6">
    <source>
        <dbReference type="ARBA" id="ARBA00022737"/>
    </source>
</evidence>
<dbReference type="GO" id="GO:0005634">
    <property type="term" value="C:nucleus"/>
    <property type="evidence" value="ECO:0007669"/>
    <property type="project" value="UniProtKB-SubCell"/>
</dbReference>
<evidence type="ECO:0000256" key="11">
    <source>
        <dbReference type="SAM" id="MobiDB-lite"/>
    </source>
</evidence>
<reference evidence="14" key="1">
    <citation type="journal article" date="2023" name="Mol. Phylogenet. Evol.">
        <title>Genome-scale phylogeny and comparative genomics of the fungal order Sordariales.</title>
        <authorList>
            <person name="Hensen N."/>
            <person name="Bonometti L."/>
            <person name="Westerberg I."/>
            <person name="Brannstrom I.O."/>
            <person name="Guillou S."/>
            <person name="Cros-Aarteil S."/>
            <person name="Calhoun S."/>
            <person name="Haridas S."/>
            <person name="Kuo A."/>
            <person name="Mondo S."/>
            <person name="Pangilinan J."/>
            <person name="Riley R."/>
            <person name="LaButti K."/>
            <person name="Andreopoulos B."/>
            <person name="Lipzen A."/>
            <person name="Chen C."/>
            <person name="Yan M."/>
            <person name="Daum C."/>
            <person name="Ng V."/>
            <person name="Clum A."/>
            <person name="Steindorff A."/>
            <person name="Ohm R.A."/>
            <person name="Martin F."/>
            <person name="Silar P."/>
            <person name="Natvig D.O."/>
            <person name="Lalanne C."/>
            <person name="Gautier V."/>
            <person name="Ament-Velasquez S.L."/>
            <person name="Kruys A."/>
            <person name="Hutchinson M.I."/>
            <person name="Powell A.J."/>
            <person name="Barry K."/>
            <person name="Miller A.N."/>
            <person name="Grigoriev I.V."/>
            <person name="Debuchy R."/>
            <person name="Gladieux P."/>
            <person name="Hiltunen Thoren M."/>
            <person name="Johannesson H."/>
        </authorList>
    </citation>
    <scope>NUCLEOTIDE SEQUENCE</scope>
    <source>
        <strain evidence="14">CBS 168.71</strain>
    </source>
</reference>
<dbReference type="InterPro" id="IPR030217">
    <property type="entry name" value="NXF_fam"/>
</dbReference>
<comment type="similarity">
    <text evidence="2">Belongs to the NXF family.</text>
</comment>
<feature type="region of interest" description="Disordered" evidence="11">
    <location>
        <begin position="1"/>
        <end position="73"/>
    </location>
</feature>
<dbReference type="InterPro" id="IPR018222">
    <property type="entry name" value="Nuclear_transport_factor_2_euk"/>
</dbReference>
<keyword evidence="8" id="KW-0539">Nucleus</keyword>
<keyword evidence="4" id="KW-0963">Cytoplasm</keyword>
<dbReference type="SUPFAM" id="SSF46934">
    <property type="entry name" value="UBA-like"/>
    <property type="match status" value="1"/>
</dbReference>
<dbReference type="InterPro" id="IPR002075">
    <property type="entry name" value="NTF2_dom"/>
</dbReference>
<feature type="compositionally biased region" description="Polar residues" evidence="11">
    <location>
        <begin position="42"/>
        <end position="59"/>
    </location>
</feature>
<reference evidence="14" key="2">
    <citation type="submission" date="2023-06" db="EMBL/GenBank/DDBJ databases">
        <authorList>
            <consortium name="Lawrence Berkeley National Laboratory"/>
            <person name="Haridas S."/>
            <person name="Hensen N."/>
            <person name="Bonometti L."/>
            <person name="Westerberg I."/>
            <person name="Brannstrom I.O."/>
            <person name="Guillou S."/>
            <person name="Cros-Aarteil S."/>
            <person name="Calhoun S."/>
            <person name="Kuo A."/>
            <person name="Mondo S."/>
            <person name="Pangilinan J."/>
            <person name="Riley R."/>
            <person name="Labutti K."/>
            <person name="Andreopoulos B."/>
            <person name="Lipzen A."/>
            <person name="Chen C."/>
            <person name="Yanf M."/>
            <person name="Daum C."/>
            <person name="Ng V."/>
            <person name="Clum A."/>
            <person name="Steindorff A."/>
            <person name="Ohm R."/>
            <person name="Martin F."/>
            <person name="Silar P."/>
            <person name="Natvig D."/>
            <person name="Lalanne C."/>
            <person name="Gautier V."/>
            <person name="Ament-Velasquez S.L."/>
            <person name="Kruys A."/>
            <person name="Hutchinson M.I."/>
            <person name="Powell A.J."/>
            <person name="Barry K."/>
            <person name="Miller A.N."/>
            <person name="Grigoriev I.V."/>
            <person name="Debuchy R."/>
            <person name="Gladieux P."/>
            <person name="Thoren M.H."/>
            <person name="Johannesson H."/>
        </authorList>
    </citation>
    <scope>NUCLEOTIDE SEQUENCE</scope>
    <source>
        <strain evidence="14">CBS 168.71</strain>
    </source>
</reference>
<evidence type="ECO:0000256" key="10">
    <source>
        <dbReference type="ARBA" id="ARBA00069694"/>
    </source>
</evidence>
<keyword evidence="3" id="KW-0813">Transport</keyword>
<gene>
    <name evidence="14" type="ORF">B0H64DRAFT_32209</name>
</gene>
<dbReference type="FunFam" id="3.80.10.10:FF:000296">
    <property type="entry name" value="mRNA export factor MEX67"/>
    <property type="match status" value="1"/>
</dbReference>
<keyword evidence="7" id="KW-0509">mRNA transport</keyword>
<dbReference type="Gene3D" id="3.10.450.50">
    <property type="match status" value="1"/>
</dbReference>
<dbReference type="PANTHER" id="PTHR10662:SF22">
    <property type="entry name" value="NUCLEAR RNA EXPORT FACTOR 1"/>
    <property type="match status" value="1"/>
</dbReference>
<keyword evidence="5" id="KW-0433">Leucine-rich repeat</keyword>
<dbReference type="AlphaFoldDB" id="A0AAE0HR18"/>
<dbReference type="InterPro" id="IPR009060">
    <property type="entry name" value="UBA-like_sf"/>
</dbReference>
<dbReference type="GeneID" id="87837495"/>
<dbReference type="PROSITE" id="PS50177">
    <property type="entry name" value="NTF2_DOMAIN"/>
    <property type="match status" value="1"/>
</dbReference>
<dbReference type="EMBL" id="JAUEPN010000001">
    <property type="protein sequence ID" value="KAK3301150.1"/>
    <property type="molecule type" value="Genomic_DNA"/>
</dbReference>
<feature type="domain" description="NTF2" evidence="12">
    <location>
        <begin position="389"/>
        <end position="552"/>
    </location>
</feature>
<dbReference type="PROSITE" id="PS51281">
    <property type="entry name" value="TAP_C"/>
    <property type="match status" value="1"/>
</dbReference>
<dbReference type="SUPFAM" id="SSF52058">
    <property type="entry name" value="L domain-like"/>
    <property type="match status" value="1"/>
</dbReference>
<comment type="caution">
    <text evidence="14">The sequence shown here is derived from an EMBL/GenBank/DDBJ whole genome shotgun (WGS) entry which is preliminary data.</text>
</comment>
<evidence type="ECO:0000256" key="1">
    <source>
        <dbReference type="ARBA" id="ARBA00004123"/>
    </source>
</evidence>
<dbReference type="SUPFAM" id="SSF54427">
    <property type="entry name" value="NTF2-like"/>
    <property type="match status" value="1"/>
</dbReference>
<dbReference type="GO" id="GO:0016973">
    <property type="term" value="P:poly(A)+ mRNA export from nucleus"/>
    <property type="evidence" value="ECO:0007669"/>
    <property type="project" value="TreeGrafter"/>
</dbReference>
<feature type="region of interest" description="Disordered" evidence="11">
    <location>
        <begin position="178"/>
        <end position="202"/>
    </location>
</feature>
<evidence type="ECO:0000313" key="14">
    <source>
        <dbReference type="EMBL" id="KAK3301150.1"/>
    </source>
</evidence>
<evidence type="ECO:0000256" key="7">
    <source>
        <dbReference type="ARBA" id="ARBA00022816"/>
    </source>
</evidence>
<sequence>MAPPTGPRASRGNRQNPRGTRGGGIGKRRGTSRTDRDGDVSMDTSSAANPPTGPSAHSTRGNRGSRGGRGGRVSARLAQNVRNYVSEQDGTTRGGKAQYNKVTLKIHGLKDSKAAGNSDGGLRSLLEFLERKASKERPIILGRGVIRGDHVWLKVNQADAPNLLHLNGFTYAGAPLTIEETSDPIPGQNGRSTDGPEPNPSETKEKLLAVLSSRYNVEQKLLDLSALGADQTLFSMGAFESKALAEKSFKALMRLTATHYDNPAEKEAGIQAVTIANNDIHDVYEVFALAYTLPHLRRLDLSGNQLQDMSKISKWRHEFRRLEELHAAGNPVANLPTYATQMIEWFPSLQVLDGRRVRTPEEAAEAFKSWFPTPLPRLPSNLRDGGNNVASTFLSGFFVTYDHDRISLARQFYDEDSAFSLHTKAEPASSGYDNFSRNLETIGVRGSPIQQRLFNGSNLIAELWAQLPATRHPSLDLADEWQVDCHTFPSLADPSGQGLAMGLAITVYSRFEEVDPTRQLPGTRQFSRSFILGPSKPGAPHPYRVISDELALQAWVPQQAPAAAVQAPTVAPNVAPNAAPVPTVPVAAQPPVLDDTVRAQMIEELCRQTGMTPEYSRLCLAGEADWNFDLALRSFQEKRADLPPEAFVSAA</sequence>
<evidence type="ECO:0000256" key="2">
    <source>
        <dbReference type="ARBA" id="ARBA00009285"/>
    </source>
</evidence>
<dbReference type="InterPro" id="IPR032710">
    <property type="entry name" value="NTF2-like_dom_sf"/>
</dbReference>
<dbReference type="Gene3D" id="1.10.8.10">
    <property type="entry name" value="DNA helicase RuvA subunit, C-terminal domain"/>
    <property type="match status" value="1"/>
</dbReference>
<evidence type="ECO:0000256" key="3">
    <source>
        <dbReference type="ARBA" id="ARBA00022448"/>
    </source>
</evidence>